<keyword evidence="2" id="KW-1185">Reference proteome</keyword>
<accession>A0A7W5A314</accession>
<protein>
    <submittedName>
        <fullName evidence="1">Antitoxin component of RelBE/YafQ-DinJ toxin-antitoxin module</fullName>
    </submittedName>
</protein>
<organism evidence="1 2">
    <name type="scientific">Nocardioides albus</name>
    <dbReference type="NCBI Taxonomy" id="1841"/>
    <lineage>
        <taxon>Bacteria</taxon>
        <taxon>Bacillati</taxon>
        <taxon>Actinomycetota</taxon>
        <taxon>Actinomycetes</taxon>
        <taxon>Propionibacteriales</taxon>
        <taxon>Nocardioidaceae</taxon>
        <taxon>Nocardioides</taxon>
    </lineage>
</organism>
<dbReference type="Proteomes" id="UP000577707">
    <property type="component" value="Unassembled WGS sequence"/>
</dbReference>
<evidence type="ECO:0000313" key="2">
    <source>
        <dbReference type="Proteomes" id="UP000577707"/>
    </source>
</evidence>
<dbReference type="EMBL" id="JACHXG010000003">
    <property type="protein sequence ID" value="MBB3088545.1"/>
    <property type="molecule type" value="Genomic_DNA"/>
</dbReference>
<name>A0A7W5A314_9ACTN</name>
<proteinExistence type="predicted"/>
<dbReference type="RefSeq" id="WP_183543749.1">
    <property type="nucleotide sequence ID" value="NZ_BMQT01000003.1"/>
</dbReference>
<reference evidence="1 2" key="1">
    <citation type="submission" date="2020-08" db="EMBL/GenBank/DDBJ databases">
        <title>Genomic Encyclopedia of Type Strains, Phase III (KMG-III): the genomes of soil and plant-associated and newly described type strains.</title>
        <authorList>
            <person name="Whitman W."/>
        </authorList>
    </citation>
    <scope>NUCLEOTIDE SEQUENCE [LARGE SCALE GENOMIC DNA]</scope>
    <source>
        <strain evidence="1 2">CECT 3302</strain>
    </source>
</reference>
<sequence>MAKRDAGGRNVGASKVRQFRCSDELWEAAQAKAETKGETLSDVLRALLADYVGDKSIPVMAESEWDFHSASARAQRESEA</sequence>
<evidence type="ECO:0000313" key="1">
    <source>
        <dbReference type="EMBL" id="MBB3088545.1"/>
    </source>
</evidence>
<dbReference type="AlphaFoldDB" id="A0A7W5A314"/>
<gene>
    <name evidence="1" type="ORF">FHS12_001486</name>
</gene>
<comment type="caution">
    <text evidence="1">The sequence shown here is derived from an EMBL/GenBank/DDBJ whole genome shotgun (WGS) entry which is preliminary data.</text>
</comment>